<evidence type="ECO:0000313" key="2">
    <source>
        <dbReference type="Proteomes" id="UP000647241"/>
    </source>
</evidence>
<dbReference type="Pfam" id="PF12543">
    <property type="entry name" value="DUF3738"/>
    <property type="match status" value="1"/>
</dbReference>
<comment type="caution">
    <text evidence="1">The sequence shown here is derived from an EMBL/GenBank/DDBJ whole genome shotgun (WGS) entry which is preliminary data.</text>
</comment>
<protein>
    <recommendedName>
        <fullName evidence="3">Soil-associated protein, TIGR03435 family</fullName>
    </recommendedName>
</protein>
<dbReference type="RefSeq" id="WP_188554089.1">
    <property type="nucleotide sequence ID" value="NZ_BMGT01000002.1"/>
</dbReference>
<proteinExistence type="predicted"/>
<dbReference type="Proteomes" id="UP000647241">
    <property type="component" value="Unassembled WGS sequence"/>
</dbReference>
<dbReference type="EMBL" id="BMGT01000002">
    <property type="protein sequence ID" value="GGG77796.1"/>
    <property type="molecule type" value="Genomic_DNA"/>
</dbReference>
<dbReference type="InterPro" id="IPR017801">
    <property type="entry name" value="DUF3738"/>
</dbReference>
<keyword evidence="2" id="KW-1185">Reference proteome</keyword>
<accession>A0A917HGJ2</accession>
<evidence type="ECO:0008006" key="3">
    <source>
        <dbReference type="Google" id="ProtNLM"/>
    </source>
</evidence>
<reference evidence="1" key="2">
    <citation type="submission" date="2020-09" db="EMBL/GenBank/DDBJ databases">
        <authorList>
            <person name="Sun Q."/>
            <person name="Zhou Y."/>
        </authorList>
    </citation>
    <scope>NUCLEOTIDE SEQUENCE</scope>
    <source>
        <strain evidence="1">CGMCC 1.12997</strain>
    </source>
</reference>
<gene>
    <name evidence="1" type="ORF">GCM10011585_21160</name>
</gene>
<name>A0A917HGJ2_9BACT</name>
<reference evidence="1" key="1">
    <citation type="journal article" date="2014" name="Int. J. Syst. Evol. Microbiol.">
        <title>Complete genome sequence of Corynebacterium casei LMG S-19264T (=DSM 44701T), isolated from a smear-ripened cheese.</title>
        <authorList>
            <consortium name="US DOE Joint Genome Institute (JGI-PGF)"/>
            <person name="Walter F."/>
            <person name="Albersmeier A."/>
            <person name="Kalinowski J."/>
            <person name="Ruckert C."/>
        </authorList>
    </citation>
    <scope>NUCLEOTIDE SEQUENCE</scope>
    <source>
        <strain evidence="1">CGMCC 1.12997</strain>
    </source>
</reference>
<sequence length="272" mass="29287">MRERLAYKPGSIRELLLCALTIFAVPNVWAQSGSLVPVAKLPAYDVVAIKPNKSGSGSLDIESNIDTYNAKNITVKGLLEEVYGIRRDLISGVPGPIDAAHFDVMAKIVEPDSAAIRKLTGRQRGSMMLPILAERFQLKAHTETRILPVFELLVISSGLKFKHSADQKGNDTGTSIQASDRGVQLTAHGITMASLASSLEGQVHRPVIDKTGLTGKYDVAMKWSSDTVPSSETNGGPSIYTALQEQLGLKLKATKGPVETLVVDHVEMPSEN</sequence>
<dbReference type="AlphaFoldDB" id="A0A917HGJ2"/>
<evidence type="ECO:0000313" key="1">
    <source>
        <dbReference type="EMBL" id="GGG77796.1"/>
    </source>
</evidence>
<dbReference type="NCBIfam" id="TIGR03435">
    <property type="entry name" value="Soli_TIGR03435"/>
    <property type="match status" value="1"/>
</dbReference>
<organism evidence="1 2">
    <name type="scientific">Edaphobacter dinghuensis</name>
    <dbReference type="NCBI Taxonomy" id="1560005"/>
    <lineage>
        <taxon>Bacteria</taxon>
        <taxon>Pseudomonadati</taxon>
        <taxon>Acidobacteriota</taxon>
        <taxon>Terriglobia</taxon>
        <taxon>Terriglobales</taxon>
        <taxon>Acidobacteriaceae</taxon>
        <taxon>Edaphobacter</taxon>
    </lineage>
</organism>